<name>A0A2P0QH54_9CHLO</name>
<dbReference type="SMART" id="SM00363">
    <property type="entry name" value="S4"/>
    <property type="match status" value="1"/>
</dbReference>
<proteinExistence type="inferred from homology"/>
<evidence type="ECO:0000256" key="4">
    <source>
        <dbReference type="ARBA" id="ARBA00022980"/>
    </source>
</evidence>
<accession>A0A2P0QH54</accession>
<dbReference type="SUPFAM" id="SSF55174">
    <property type="entry name" value="Alpha-L RNA-binding motif"/>
    <property type="match status" value="1"/>
</dbReference>
<keyword evidence="2 7" id="KW-0699">rRNA-binding</keyword>
<comment type="function">
    <text evidence="7">One of the primary rRNA binding proteins, it binds directly to 16S rRNA where it nucleates assembly of the body of the 30S subunit.</text>
</comment>
<dbReference type="FunFam" id="3.10.290.10:FF:000001">
    <property type="entry name" value="30S ribosomal protein S4"/>
    <property type="match status" value="1"/>
</dbReference>
<evidence type="ECO:0000256" key="3">
    <source>
        <dbReference type="ARBA" id="ARBA00022884"/>
    </source>
</evidence>
<dbReference type="HAMAP" id="MF_01306_B">
    <property type="entry name" value="Ribosomal_uS4_B"/>
    <property type="match status" value="1"/>
</dbReference>
<keyword evidence="11" id="KW-0934">Plastid</keyword>
<dbReference type="PANTHER" id="PTHR11831:SF4">
    <property type="entry name" value="SMALL RIBOSOMAL SUBUNIT PROTEIN US4M"/>
    <property type="match status" value="1"/>
</dbReference>
<comment type="subcellular location">
    <subcellularLocation>
        <location evidence="7">Plastid</location>
        <location evidence="7">Chloroplast</location>
    </subcellularLocation>
</comment>
<dbReference type="InterPro" id="IPR022801">
    <property type="entry name" value="Ribosomal_uS4"/>
</dbReference>
<evidence type="ECO:0000256" key="6">
    <source>
        <dbReference type="ARBA" id="ARBA00035158"/>
    </source>
</evidence>
<reference evidence="11" key="1">
    <citation type="submission" date="2017-03" db="EMBL/GenBank/DDBJ databases">
        <title>Chloroplast genome evolution in siphonous green algae.</title>
        <authorList>
            <person name="Cremen M.C."/>
            <person name="Marcelino V.R."/>
            <person name="Verbruggen H."/>
        </authorList>
    </citation>
    <scope>NUCLEOTIDE SEQUENCE</scope>
</reference>
<dbReference type="AlphaFoldDB" id="A0A2P0QH54"/>
<keyword evidence="4 7" id="KW-0689">Ribosomal protein</keyword>
<keyword evidence="3 7" id="KW-0694">RNA-binding</keyword>
<dbReference type="Pfam" id="PF01479">
    <property type="entry name" value="S4"/>
    <property type="match status" value="1"/>
</dbReference>
<dbReference type="RefSeq" id="YP_009472487.1">
    <property type="nucleotide sequence ID" value="NC_037363.1"/>
</dbReference>
<evidence type="ECO:0000313" key="11">
    <source>
        <dbReference type="EMBL" id="ARO74110.1"/>
    </source>
</evidence>
<gene>
    <name evidence="7 11" type="primary">rps4</name>
</gene>
<sequence>MSRYRGPKLKIIRRLGGLPGLTSKTSNKKNPPGQHGRQNTKPSQYAIRLLEKQKLRYNYGISEKQLFSYLKKSRKNSRSTAQVLLELLEMRLDNILYRAGFVKTINAGRQLITHQHIMVNKKKVTIPSYQCKINDIIEFSPTSKIDKKNSVNLSSSKIPSFLFIDNIQPCIQIKNISPRSELLIDLTELLVIEYYSKT</sequence>
<dbReference type="Pfam" id="PF00163">
    <property type="entry name" value="Ribosomal_S4"/>
    <property type="match status" value="1"/>
</dbReference>
<dbReference type="GO" id="GO:0009507">
    <property type="term" value="C:chloroplast"/>
    <property type="evidence" value="ECO:0007669"/>
    <property type="project" value="UniProtKB-SubCell"/>
</dbReference>
<dbReference type="GeneID" id="37277522"/>
<dbReference type="InterPro" id="IPR001912">
    <property type="entry name" value="Ribosomal_uS4_N"/>
</dbReference>
<geneLocation type="chloroplast" evidence="11"/>
<dbReference type="CDD" id="cd00165">
    <property type="entry name" value="S4"/>
    <property type="match status" value="1"/>
</dbReference>
<evidence type="ECO:0000256" key="2">
    <source>
        <dbReference type="ARBA" id="ARBA00022730"/>
    </source>
</evidence>
<keyword evidence="5 7" id="KW-0687">Ribonucleoprotein</keyword>
<evidence type="ECO:0000256" key="8">
    <source>
        <dbReference type="SAM" id="MobiDB-lite"/>
    </source>
</evidence>
<evidence type="ECO:0000256" key="5">
    <source>
        <dbReference type="ARBA" id="ARBA00023274"/>
    </source>
</evidence>
<comment type="similarity">
    <text evidence="1 7">Belongs to the universal ribosomal protein uS4 family.</text>
</comment>
<dbReference type="Gene3D" id="1.10.1050.10">
    <property type="entry name" value="Ribosomal Protein S4 Delta 41, Chain A, domain 1"/>
    <property type="match status" value="1"/>
</dbReference>
<evidence type="ECO:0000259" key="9">
    <source>
        <dbReference type="SMART" id="SM00363"/>
    </source>
</evidence>
<dbReference type="PROSITE" id="PS50889">
    <property type="entry name" value="S4"/>
    <property type="match status" value="1"/>
</dbReference>
<dbReference type="Gene3D" id="3.10.290.10">
    <property type="entry name" value="RNA-binding S4 domain"/>
    <property type="match status" value="1"/>
</dbReference>
<dbReference type="PANTHER" id="PTHR11831">
    <property type="entry name" value="30S 40S RIBOSOMAL PROTEIN"/>
    <property type="match status" value="1"/>
</dbReference>
<evidence type="ECO:0000256" key="1">
    <source>
        <dbReference type="ARBA" id="ARBA00007465"/>
    </source>
</evidence>
<comment type="subunit">
    <text evidence="7">Part of the 30S ribosomal subunit. Contacts protein S5. The interaction surface between S4 and S5 is involved in control of translational fidelity.</text>
</comment>
<feature type="domain" description="RNA-binding S4" evidence="9">
    <location>
        <begin position="90"/>
        <end position="159"/>
    </location>
</feature>
<dbReference type="InterPro" id="IPR036986">
    <property type="entry name" value="S4_RNA-bd_sf"/>
</dbReference>
<protein>
    <recommendedName>
        <fullName evidence="6 7">Small ribosomal subunit protein uS4c</fullName>
    </recommendedName>
</protein>
<dbReference type="NCBIfam" id="NF003717">
    <property type="entry name" value="PRK05327.1"/>
    <property type="match status" value="1"/>
</dbReference>
<dbReference type="GO" id="GO:0019843">
    <property type="term" value="F:rRNA binding"/>
    <property type="evidence" value="ECO:0007669"/>
    <property type="project" value="UniProtKB-UniRule"/>
</dbReference>
<evidence type="ECO:0000259" key="10">
    <source>
        <dbReference type="SMART" id="SM01390"/>
    </source>
</evidence>
<dbReference type="GO" id="GO:0015935">
    <property type="term" value="C:small ribosomal subunit"/>
    <property type="evidence" value="ECO:0007669"/>
    <property type="project" value="InterPro"/>
</dbReference>
<dbReference type="FunFam" id="1.10.1050.10:FF:000002">
    <property type="entry name" value="30S ribosomal protein S4, chloroplastic"/>
    <property type="match status" value="1"/>
</dbReference>
<comment type="function">
    <text evidence="7">With S5 and S12 plays an important role in translational accuracy.</text>
</comment>
<dbReference type="GO" id="GO:0006412">
    <property type="term" value="P:translation"/>
    <property type="evidence" value="ECO:0007669"/>
    <property type="project" value="UniProtKB-UniRule"/>
</dbReference>
<dbReference type="GO" id="GO:0042274">
    <property type="term" value="P:ribosomal small subunit biogenesis"/>
    <property type="evidence" value="ECO:0007669"/>
    <property type="project" value="TreeGrafter"/>
</dbReference>
<feature type="region of interest" description="Disordered" evidence="8">
    <location>
        <begin position="18"/>
        <end position="42"/>
    </location>
</feature>
<dbReference type="GO" id="GO:0003735">
    <property type="term" value="F:structural constituent of ribosome"/>
    <property type="evidence" value="ECO:0007669"/>
    <property type="project" value="InterPro"/>
</dbReference>
<feature type="domain" description="Small ribosomal subunit protein uS4 N-terminal" evidence="10">
    <location>
        <begin position="3"/>
        <end position="89"/>
    </location>
</feature>
<dbReference type="InterPro" id="IPR002942">
    <property type="entry name" value="S4_RNA-bd"/>
</dbReference>
<dbReference type="InterPro" id="IPR005709">
    <property type="entry name" value="Ribosomal_uS4_bac-type"/>
</dbReference>
<evidence type="ECO:0000256" key="7">
    <source>
        <dbReference type="HAMAP-Rule" id="MF_01306"/>
    </source>
</evidence>
<dbReference type="NCBIfam" id="TIGR01017">
    <property type="entry name" value="rpsD_bact"/>
    <property type="match status" value="1"/>
</dbReference>
<dbReference type="EMBL" id="KY819063">
    <property type="protein sequence ID" value="ARO74110.1"/>
    <property type="molecule type" value="Genomic_DNA"/>
</dbReference>
<organism evidence="11">
    <name type="scientific">Bryopsis sp. HV04063</name>
    <dbReference type="NCBI Taxonomy" id="1979421"/>
    <lineage>
        <taxon>Eukaryota</taxon>
        <taxon>Viridiplantae</taxon>
        <taxon>Chlorophyta</taxon>
        <taxon>core chlorophytes</taxon>
        <taxon>Ulvophyceae</taxon>
        <taxon>TCBD clade</taxon>
        <taxon>Bryopsidales</taxon>
        <taxon>Bryopsidineae</taxon>
        <taxon>Bryopsidaceae</taxon>
        <taxon>Bryopsis</taxon>
    </lineage>
</organism>
<keyword evidence="11" id="KW-0150">Chloroplast</keyword>
<dbReference type="SMART" id="SM01390">
    <property type="entry name" value="Ribosomal_S4"/>
    <property type="match status" value="1"/>
</dbReference>